<feature type="chain" id="PRO_5043485902" evidence="1">
    <location>
        <begin position="21"/>
        <end position="196"/>
    </location>
</feature>
<keyword evidence="1" id="KW-0732">Signal</keyword>
<accession>A0AAW0EET7</accession>
<sequence length="196" mass="21286">MKAIVWILAAFLQILPNAFGQTLTLEVVQKTSYPFPTPTNVQELEIVGTGSDGATTLVNRIQLSEYLVVDDSRSTPFISTDTKTETFTQTFIANGPSAYQLIYSPEQSGVGVIQSCTFINEESGQCVERDWVVGQSSTRTTTFTGPIVPYQTVTQLAKSEATNPGSSENNNSAALPKNASMWMVCLATILCSLVLW</sequence>
<comment type="caution">
    <text evidence="2">The sequence shown here is derived from an EMBL/GenBank/DDBJ whole genome shotgun (WGS) entry which is preliminary data.</text>
</comment>
<evidence type="ECO:0000313" key="3">
    <source>
        <dbReference type="Proteomes" id="UP001383192"/>
    </source>
</evidence>
<organism evidence="2 3">
    <name type="scientific">Paramarasmius palmivorus</name>
    <dbReference type="NCBI Taxonomy" id="297713"/>
    <lineage>
        <taxon>Eukaryota</taxon>
        <taxon>Fungi</taxon>
        <taxon>Dikarya</taxon>
        <taxon>Basidiomycota</taxon>
        <taxon>Agaricomycotina</taxon>
        <taxon>Agaricomycetes</taxon>
        <taxon>Agaricomycetidae</taxon>
        <taxon>Agaricales</taxon>
        <taxon>Marasmiineae</taxon>
        <taxon>Marasmiaceae</taxon>
        <taxon>Paramarasmius</taxon>
    </lineage>
</organism>
<keyword evidence="3" id="KW-1185">Reference proteome</keyword>
<protein>
    <submittedName>
        <fullName evidence="2">Uncharacterized protein</fullName>
    </submittedName>
</protein>
<gene>
    <name evidence="2" type="ORF">VNI00_000227</name>
</gene>
<evidence type="ECO:0000313" key="2">
    <source>
        <dbReference type="EMBL" id="KAK7062739.1"/>
    </source>
</evidence>
<dbReference type="EMBL" id="JAYKXP010000001">
    <property type="protein sequence ID" value="KAK7062739.1"/>
    <property type="molecule type" value="Genomic_DNA"/>
</dbReference>
<proteinExistence type="predicted"/>
<reference evidence="2 3" key="1">
    <citation type="submission" date="2024-01" db="EMBL/GenBank/DDBJ databases">
        <title>A draft genome for a cacao thread blight-causing isolate of Paramarasmius palmivorus.</title>
        <authorList>
            <person name="Baruah I.K."/>
            <person name="Bukari Y."/>
            <person name="Amoako-Attah I."/>
            <person name="Meinhardt L.W."/>
            <person name="Bailey B.A."/>
            <person name="Cohen S.P."/>
        </authorList>
    </citation>
    <scope>NUCLEOTIDE SEQUENCE [LARGE SCALE GENOMIC DNA]</scope>
    <source>
        <strain evidence="2 3">GH-12</strain>
    </source>
</reference>
<dbReference type="Proteomes" id="UP001383192">
    <property type="component" value="Unassembled WGS sequence"/>
</dbReference>
<name>A0AAW0EET7_9AGAR</name>
<dbReference type="AlphaFoldDB" id="A0AAW0EET7"/>
<evidence type="ECO:0000256" key="1">
    <source>
        <dbReference type="SAM" id="SignalP"/>
    </source>
</evidence>
<feature type="signal peptide" evidence="1">
    <location>
        <begin position="1"/>
        <end position="20"/>
    </location>
</feature>